<organism evidence="1 2">
    <name type="scientific">Candidatus Argoarchaeum ethanivorans</name>
    <dbReference type="NCBI Taxonomy" id="2608793"/>
    <lineage>
        <taxon>Archaea</taxon>
        <taxon>Methanobacteriati</taxon>
        <taxon>Methanobacteriota</taxon>
        <taxon>Stenosarchaea group</taxon>
        <taxon>Methanomicrobia</taxon>
        <taxon>Methanosarcinales</taxon>
        <taxon>Methanosarcinales incertae sedis</taxon>
        <taxon>GOM Arc I cluster</taxon>
        <taxon>Candidatus Argoarchaeum</taxon>
    </lineage>
</organism>
<dbReference type="EMBL" id="CAJHIR010000003">
    <property type="protein sequence ID" value="CAD6491223.1"/>
    <property type="molecule type" value="Genomic_DNA"/>
</dbReference>
<evidence type="ECO:0000313" key="1">
    <source>
        <dbReference type="EMBL" id="CAD6491223.1"/>
    </source>
</evidence>
<protein>
    <recommendedName>
        <fullName evidence="3">Type II toxin-antitoxin system HicA family toxin</fullName>
    </recommendedName>
</protein>
<dbReference type="Proteomes" id="UP000612009">
    <property type="component" value="Unassembled WGS sequence"/>
</dbReference>
<proteinExistence type="predicted"/>
<evidence type="ECO:0000313" key="2">
    <source>
        <dbReference type="Proteomes" id="UP000612009"/>
    </source>
</evidence>
<reference evidence="1" key="1">
    <citation type="submission" date="2020-10" db="EMBL/GenBank/DDBJ databases">
        <authorList>
            <person name="Hahn C.J."/>
            <person name="Laso-Perez R."/>
            <person name="Vulcano F."/>
            <person name="Vaziourakis K.-M."/>
            <person name="Stokke R."/>
            <person name="Steen I.H."/>
            <person name="Teske A."/>
            <person name="Boetius A."/>
            <person name="Liebeke M."/>
            <person name="Amann R."/>
            <person name="Knittel K."/>
        </authorList>
    </citation>
    <scope>NUCLEOTIDE SEQUENCE</scope>
    <source>
        <strain evidence="1">Gfbio:e3339647-f889-4370-9287-4fb5cb688e4c:AG392J18_GoMArc1</strain>
    </source>
</reference>
<dbReference type="AlphaFoldDB" id="A0A811T6K4"/>
<gene>
    <name evidence="1" type="ORF">LAKADJCE_00084</name>
</gene>
<sequence length="77" mass="9519">MSQWKPCKRRDFIRRLRKLGFDGPYSGTRHQFMVYRQYRLAIPSNMEYSVPQLQMMIREVEGILNREINLNEWNRLR</sequence>
<comment type="caution">
    <text evidence="1">The sequence shown here is derived from an EMBL/GenBank/DDBJ whole genome shotgun (WGS) entry which is preliminary data.</text>
</comment>
<accession>A0A811T6K4</accession>
<dbReference type="SUPFAM" id="SSF54786">
    <property type="entry name" value="YcfA/nrd intein domain"/>
    <property type="match status" value="1"/>
</dbReference>
<evidence type="ECO:0008006" key="3">
    <source>
        <dbReference type="Google" id="ProtNLM"/>
    </source>
</evidence>
<name>A0A811T6K4_9EURY</name>